<gene>
    <name evidence="2" type="ORF">Tci_854921</name>
</gene>
<proteinExistence type="predicted"/>
<reference evidence="2" key="1">
    <citation type="journal article" date="2019" name="Sci. Rep.">
        <title>Draft genome of Tanacetum cinerariifolium, the natural source of mosquito coil.</title>
        <authorList>
            <person name="Yamashiro T."/>
            <person name="Shiraishi A."/>
            <person name="Satake H."/>
            <person name="Nakayama K."/>
        </authorList>
    </citation>
    <scope>NUCLEOTIDE SEQUENCE</scope>
</reference>
<feature type="region of interest" description="Disordered" evidence="1">
    <location>
        <begin position="1"/>
        <end position="45"/>
    </location>
</feature>
<evidence type="ECO:0000313" key="2">
    <source>
        <dbReference type="EMBL" id="GFC82951.1"/>
    </source>
</evidence>
<sequence>AITSGGGDTGGEGDLDILRDDDGNSDGGGVADVDRRTNGVRTIDV</sequence>
<evidence type="ECO:0000256" key="1">
    <source>
        <dbReference type="SAM" id="MobiDB-lite"/>
    </source>
</evidence>
<comment type="caution">
    <text evidence="2">The sequence shown here is derived from an EMBL/GenBank/DDBJ whole genome shotgun (WGS) entry which is preliminary data.</text>
</comment>
<feature type="compositionally biased region" description="Gly residues" evidence="1">
    <location>
        <begin position="1"/>
        <end position="12"/>
    </location>
</feature>
<accession>A0A699RK17</accession>
<feature type="non-terminal residue" evidence="2">
    <location>
        <position position="1"/>
    </location>
</feature>
<feature type="compositionally biased region" description="Basic and acidic residues" evidence="1">
    <location>
        <begin position="32"/>
        <end position="45"/>
    </location>
</feature>
<organism evidence="2">
    <name type="scientific">Tanacetum cinerariifolium</name>
    <name type="common">Dalmatian daisy</name>
    <name type="synonym">Chrysanthemum cinerariifolium</name>
    <dbReference type="NCBI Taxonomy" id="118510"/>
    <lineage>
        <taxon>Eukaryota</taxon>
        <taxon>Viridiplantae</taxon>
        <taxon>Streptophyta</taxon>
        <taxon>Embryophyta</taxon>
        <taxon>Tracheophyta</taxon>
        <taxon>Spermatophyta</taxon>
        <taxon>Magnoliopsida</taxon>
        <taxon>eudicotyledons</taxon>
        <taxon>Gunneridae</taxon>
        <taxon>Pentapetalae</taxon>
        <taxon>asterids</taxon>
        <taxon>campanulids</taxon>
        <taxon>Asterales</taxon>
        <taxon>Asteraceae</taxon>
        <taxon>Asteroideae</taxon>
        <taxon>Anthemideae</taxon>
        <taxon>Anthemidinae</taxon>
        <taxon>Tanacetum</taxon>
    </lineage>
</organism>
<protein>
    <submittedName>
        <fullName evidence="2">Uncharacterized protein</fullName>
    </submittedName>
</protein>
<dbReference type="EMBL" id="BKCJ011087045">
    <property type="protein sequence ID" value="GFC82951.1"/>
    <property type="molecule type" value="Genomic_DNA"/>
</dbReference>
<dbReference type="AlphaFoldDB" id="A0A699RK17"/>
<name>A0A699RK17_TANCI</name>